<dbReference type="AlphaFoldDB" id="A0A9W6V3U0"/>
<dbReference type="EMBL" id="BSSA01000012">
    <property type="protein sequence ID" value="GLW71435.1"/>
    <property type="molecule type" value="Genomic_DNA"/>
</dbReference>
<gene>
    <name evidence="2" type="ORF">Kpho02_37340</name>
</gene>
<reference evidence="2" key="1">
    <citation type="submission" date="2023-02" db="EMBL/GenBank/DDBJ databases">
        <title>Kitasatospora phosalacinea NBRC 14627.</title>
        <authorList>
            <person name="Ichikawa N."/>
            <person name="Sato H."/>
            <person name="Tonouchi N."/>
        </authorList>
    </citation>
    <scope>NUCLEOTIDE SEQUENCE</scope>
    <source>
        <strain evidence="2">NBRC 14627</strain>
    </source>
</reference>
<accession>A0A9W6V3U0</accession>
<evidence type="ECO:0000313" key="2">
    <source>
        <dbReference type="EMBL" id="GLW71435.1"/>
    </source>
</evidence>
<protein>
    <submittedName>
        <fullName evidence="2">Uncharacterized protein</fullName>
    </submittedName>
</protein>
<feature type="compositionally biased region" description="Basic and acidic residues" evidence="1">
    <location>
        <begin position="9"/>
        <end position="39"/>
    </location>
</feature>
<organism evidence="2 3">
    <name type="scientific">Kitasatospora phosalacinea</name>
    <dbReference type="NCBI Taxonomy" id="2065"/>
    <lineage>
        <taxon>Bacteria</taxon>
        <taxon>Bacillati</taxon>
        <taxon>Actinomycetota</taxon>
        <taxon>Actinomycetes</taxon>
        <taxon>Kitasatosporales</taxon>
        <taxon>Streptomycetaceae</taxon>
        <taxon>Kitasatospora</taxon>
    </lineage>
</organism>
<dbReference type="Proteomes" id="UP001165041">
    <property type="component" value="Unassembled WGS sequence"/>
</dbReference>
<feature type="region of interest" description="Disordered" evidence="1">
    <location>
        <begin position="1"/>
        <end position="45"/>
    </location>
</feature>
<proteinExistence type="predicted"/>
<comment type="caution">
    <text evidence="2">The sequence shown here is derived from an EMBL/GenBank/DDBJ whole genome shotgun (WGS) entry which is preliminary data.</text>
</comment>
<evidence type="ECO:0000256" key="1">
    <source>
        <dbReference type="SAM" id="MobiDB-lite"/>
    </source>
</evidence>
<sequence>MRLAGDASARGHRERDGGRRVQLSTERRTPGGASAERRSAGVTAQAGEVVRAEGVHGEPLCGCPDRGLLLRVHGSSLLPRSPRGQRFVTARKKLRRAAAHRPAPTVRSPRGSW</sequence>
<name>A0A9W6V3U0_9ACTN</name>
<evidence type="ECO:0000313" key="3">
    <source>
        <dbReference type="Proteomes" id="UP001165041"/>
    </source>
</evidence>